<accession>A0A346PJ86</accession>
<keyword evidence="6 9" id="KW-0949">S-adenosyl-L-methionine</keyword>
<comment type="function">
    <text evidence="7 9">Catalyzes the methyl esterification of L-isoaspartyl residues in peptides and proteins that result from spontaneous decomposition of normal L-aspartyl and L-asparaginyl residues. It plays a role in the repair and/or degradation of damaged proteins.</text>
</comment>
<dbReference type="CDD" id="cd02440">
    <property type="entry name" value="AdoMet_MTases"/>
    <property type="match status" value="1"/>
</dbReference>
<dbReference type="Pfam" id="PF01135">
    <property type="entry name" value="PCMT"/>
    <property type="match status" value="1"/>
</dbReference>
<dbReference type="EMBL" id="CP024047">
    <property type="protein sequence ID" value="AXR79581.1"/>
    <property type="molecule type" value="Genomic_DNA"/>
</dbReference>
<dbReference type="InterPro" id="IPR029063">
    <property type="entry name" value="SAM-dependent_MTases_sf"/>
</dbReference>
<comment type="subcellular location">
    <subcellularLocation>
        <location evidence="1 9">Cytoplasm</location>
    </subcellularLocation>
</comment>
<dbReference type="InterPro" id="IPR000682">
    <property type="entry name" value="PCMT"/>
</dbReference>
<evidence type="ECO:0000256" key="2">
    <source>
        <dbReference type="ARBA" id="ARBA00005369"/>
    </source>
</evidence>
<evidence type="ECO:0000256" key="9">
    <source>
        <dbReference type="HAMAP-Rule" id="MF_00090"/>
    </source>
</evidence>
<keyword evidence="4 9" id="KW-0489">Methyltransferase</keyword>
<keyword evidence="5 9" id="KW-0808">Transferase</keyword>
<evidence type="ECO:0000256" key="6">
    <source>
        <dbReference type="ARBA" id="ARBA00022691"/>
    </source>
</evidence>
<dbReference type="GeneID" id="37640037"/>
<evidence type="ECO:0000256" key="4">
    <source>
        <dbReference type="ARBA" id="ARBA00022603"/>
    </source>
</evidence>
<evidence type="ECO:0000313" key="10">
    <source>
        <dbReference type="EMBL" id="AXR79581.1"/>
    </source>
</evidence>
<dbReference type="Gene3D" id="3.40.50.150">
    <property type="entry name" value="Vaccinia Virus protein VP39"/>
    <property type="match status" value="1"/>
</dbReference>
<evidence type="ECO:0000256" key="5">
    <source>
        <dbReference type="ARBA" id="ARBA00022679"/>
    </source>
</evidence>
<dbReference type="GO" id="GO:0004719">
    <property type="term" value="F:protein-L-isoaspartate (D-aspartate) O-methyltransferase activity"/>
    <property type="evidence" value="ECO:0007669"/>
    <property type="project" value="UniProtKB-UniRule"/>
</dbReference>
<dbReference type="NCBIfam" id="NF001453">
    <property type="entry name" value="PRK00312.1"/>
    <property type="match status" value="1"/>
</dbReference>
<dbReference type="AlphaFoldDB" id="A0A346PJ86"/>
<dbReference type="PANTHER" id="PTHR11579:SF0">
    <property type="entry name" value="PROTEIN-L-ISOASPARTATE(D-ASPARTATE) O-METHYLTRANSFERASE"/>
    <property type="match status" value="1"/>
</dbReference>
<dbReference type="GO" id="GO:0030091">
    <property type="term" value="P:protein repair"/>
    <property type="evidence" value="ECO:0007669"/>
    <property type="project" value="UniProtKB-UniRule"/>
</dbReference>
<gene>
    <name evidence="9" type="primary">pcm</name>
    <name evidence="10" type="ORF">AArc1_3278</name>
</gene>
<dbReference type="HAMAP" id="MF_00090">
    <property type="entry name" value="PIMT"/>
    <property type="match status" value="1"/>
</dbReference>
<dbReference type="GO" id="GO:0005737">
    <property type="term" value="C:cytoplasm"/>
    <property type="evidence" value="ECO:0007669"/>
    <property type="project" value="UniProtKB-SubCell"/>
</dbReference>
<dbReference type="EC" id="2.1.1.77" evidence="9"/>
<dbReference type="RefSeq" id="WP_117365508.1">
    <property type="nucleotide sequence ID" value="NZ_CP024047.1"/>
</dbReference>
<evidence type="ECO:0000256" key="1">
    <source>
        <dbReference type="ARBA" id="ARBA00004496"/>
    </source>
</evidence>
<protein>
    <recommendedName>
        <fullName evidence="9">Protein-L-isoaspartate O-methyltransferase</fullName>
        <ecNumber evidence="9">2.1.1.77</ecNumber>
    </recommendedName>
    <alternativeName>
        <fullName evidence="9">L-isoaspartyl protein carboxyl methyltransferase</fullName>
    </alternativeName>
    <alternativeName>
        <fullName evidence="9">Protein L-isoaspartyl methyltransferase</fullName>
    </alternativeName>
    <alternativeName>
        <fullName evidence="9">Protein-beta-aspartate methyltransferase</fullName>
        <shortName evidence="9">PIMT</shortName>
    </alternativeName>
</protein>
<dbReference type="FunFam" id="3.40.50.150:FF:000010">
    <property type="entry name" value="Protein-L-isoaspartate O-methyltransferase"/>
    <property type="match status" value="1"/>
</dbReference>
<reference evidence="11" key="1">
    <citation type="submission" date="2017-10" db="EMBL/GenBank/DDBJ databases">
        <title>Phenotypic and genomic properties of facultatively anaerobic sulfur-reducing natronoarchaea from hypersaline soda lakes.</title>
        <authorList>
            <person name="Sorokin D.Y."/>
            <person name="Kublanov I.V."/>
            <person name="Roman P."/>
            <person name="Sinninghe Damste J.S."/>
            <person name="Golyshin P.N."/>
            <person name="Rojo D."/>
            <person name="Ciordia S."/>
            <person name="Mena Md.C."/>
            <person name="Ferrer M."/>
            <person name="Messina E."/>
            <person name="Smedile F."/>
            <person name="La Spada G."/>
            <person name="La Cono V."/>
            <person name="Yakimov M.M."/>
        </authorList>
    </citation>
    <scope>NUCLEOTIDE SEQUENCE [LARGE SCALE GENOMIC DNA]</scope>
    <source>
        <strain evidence="11">AArc1</strain>
    </source>
</reference>
<comment type="similarity">
    <text evidence="2 9">Belongs to the methyltransferase superfamily. L-isoaspartyl/D-aspartyl protein methyltransferase family.</text>
</comment>
<dbReference type="Proteomes" id="UP000258707">
    <property type="component" value="Chromosome"/>
</dbReference>
<sequence length="217" mass="23570">MVDRFESDDAADYEAARERMVKAVSRHVDSERVLEALEAVPRHEFVPEIRRDGAYADRPLPIGDGQTISAPHMVAIMADELALEPGENVLEIGTGCGYHAAVTAELVGADHVYSVEYSEELAERARETLAELGYGDVSIRVGDGREGWVDHAPYDAVYVTCAATGFPEPVVDQTRPGGRLLAPIGTAFQTLVKATKCEDGSLERSEHGGVQFVRMRG</sequence>
<dbReference type="KEGG" id="nan:AArc1_3278"/>
<dbReference type="GO" id="GO:0032259">
    <property type="term" value="P:methylation"/>
    <property type="evidence" value="ECO:0007669"/>
    <property type="project" value="UniProtKB-KW"/>
</dbReference>
<comment type="catalytic activity">
    <reaction evidence="8 9">
        <text>[protein]-L-isoaspartate + S-adenosyl-L-methionine = [protein]-L-isoaspartate alpha-methyl ester + S-adenosyl-L-homocysteine</text>
        <dbReference type="Rhea" id="RHEA:12705"/>
        <dbReference type="Rhea" id="RHEA-COMP:12143"/>
        <dbReference type="Rhea" id="RHEA-COMP:12144"/>
        <dbReference type="ChEBI" id="CHEBI:57856"/>
        <dbReference type="ChEBI" id="CHEBI:59789"/>
        <dbReference type="ChEBI" id="CHEBI:90596"/>
        <dbReference type="ChEBI" id="CHEBI:90598"/>
        <dbReference type="EC" id="2.1.1.77"/>
    </reaction>
</comment>
<name>A0A346PJ86_9EURY</name>
<evidence type="ECO:0000313" key="11">
    <source>
        <dbReference type="Proteomes" id="UP000258707"/>
    </source>
</evidence>
<evidence type="ECO:0000256" key="7">
    <source>
        <dbReference type="ARBA" id="ARBA00025330"/>
    </source>
</evidence>
<proteinExistence type="inferred from homology"/>
<evidence type="ECO:0000256" key="8">
    <source>
        <dbReference type="ARBA" id="ARBA00029295"/>
    </source>
</evidence>
<organism evidence="10 11">
    <name type="scientific">Natrarchaeobaculum sulfurireducens</name>
    <dbReference type="NCBI Taxonomy" id="2044521"/>
    <lineage>
        <taxon>Archaea</taxon>
        <taxon>Methanobacteriati</taxon>
        <taxon>Methanobacteriota</taxon>
        <taxon>Stenosarchaea group</taxon>
        <taxon>Halobacteria</taxon>
        <taxon>Halobacteriales</taxon>
        <taxon>Natrialbaceae</taxon>
        <taxon>Natrarchaeobaculum</taxon>
    </lineage>
</organism>
<keyword evidence="3 9" id="KW-0963">Cytoplasm</keyword>
<dbReference type="SUPFAM" id="SSF53335">
    <property type="entry name" value="S-adenosyl-L-methionine-dependent methyltransferases"/>
    <property type="match status" value="1"/>
</dbReference>
<dbReference type="NCBIfam" id="TIGR00080">
    <property type="entry name" value="pimt"/>
    <property type="match status" value="1"/>
</dbReference>
<feature type="active site" evidence="9">
    <location>
        <position position="69"/>
    </location>
</feature>
<dbReference type="PANTHER" id="PTHR11579">
    <property type="entry name" value="PROTEIN-L-ISOASPARTATE O-METHYLTRANSFERASE"/>
    <property type="match status" value="1"/>
</dbReference>
<evidence type="ECO:0000256" key="3">
    <source>
        <dbReference type="ARBA" id="ARBA00022490"/>
    </source>
</evidence>